<keyword evidence="3" id="KW-1185">Reference proteome</keyword>
<comment type="caution">
    <text evidence="2">The sequence shown here is derived from an EMBL/GenBank/DDBJ whole genome shotgun (WGS) entry which is preliminary data.</text>
</comment>
<dbReference type="EMBL" id="LXQA010816561">
    <property type="protein sequence ID" value="MCI72373.1"/>
    <property type="molecule type" value="Genomic_DNA"/>
</dbReference>
<accession>A0A392UFQ7</accession>
<organism evidence="2 3">
    <name type="scientific">Trifolium medium</name>
    <dbReference type="NCBI Taxonomy" id="97028"/>
    <lineage>
        <taxon>Eukaryota</taxon>
        <taxon>Viridiplantae</taxon>
        <taxon>Streptophyta</taxon>
        <taxon>Embryophyta</taxon>
        <taxon>Tracheophyta</taxon>
        <taxon>Spermatophyta</taxon>
        <taxon>Magnoliopsida</taxon>
        <taxon>eudicotyledons</taxon>
        <taxon>Gunneridae</taxon>
        <taxon>Pentapetalae</taxon>
        <taxon>rosids</taxon>
        <taxon>fabids</taxon>
        <taxon>Fabales</taxon>
        <taxon>Fabaceae</taxon>
        <taxon>Papilionoideae</taxon>
        <taxon>50 kb inversion clade</taxon>
        <taxon>NPAAA clade</taxon>
        <taxon>Hologalegina</taxon>
        <taxon>IRL clade</taxon>
        <taxon>Trifolieae</taxon>
        <taxon>Trifolium</taxon>
    </lineage>
</organism>
<feature type="region of interest" description="Disordered" evidence="1">
    <location>
        <begin position="1"/>
        <end position="77"/>
    </location>
</feature>
<proteinExistence type="predicted"/>
<evidence type="ECO:0000313" key="2">
    <source>
        <dbReference type="EMBL" id="MCI72373.1"/>
    </source>
</evidence>
<feature type="non-terminal residue" evidence="2">
    <location>
        <position position="1"/>
    </location>
</feature>
<dbReference type="Proteomes" id="UP000265520">
    <property type="component" value="Unassembled WGS sequence"/>
</dbReference>
<sequence>SKGNQIHPSTANQVKGRRKGQGRCPRPKALVIWQKQNEEEPNKENGEDIPVTKFREDNKRGNCPRHGVPANSQVPRG</sequence>
<evidence type="ECO:0000256" key="1">
    <source>
        <dbReference type="SAM" id="MobiDB-lite"/>
    </source>
</evidence>
<feature type="compositionally biased region" description="Polar residues" evidence="1">
    <location>
        <begin position="1"/>
        <end position="13"/>
    </location>
</feature>
<feature type="compositionally biased region" description="Basic and acidic residues" evidence="1">
    <location>
        <begin position="36"/>
        <end position="46"/>
    </location>
</feature>
<name>A0A392UFQ7_9FABA</name>
<evidence type="ECO:0000313" key="3">
    <source>
        <dbReference type="Proteomes" id="UP000265520"/>
    </source>
</evidence>
<reference evidence="2 3" key="1">
    <citation type="journal article" date="2018" name="Front. Plant Sci.">
        <title>Red Clover (Trifolium pratense) and Zigzag Clover (T. medium) - A Picture of Genomic Similarities and Differences.</title>
        <authorList>
            <person name="Dluhosova J."/>
            <person name="Istvanek J."/>
            <person name="Nedelnik J."/>
            <person name="Repkova J."/>
        </authorList>
    </citation>
    <scope>NUCLEOTIDE SEQUENCE [LARGE SCALE GENOMIC DNA]</scope>
    <source>
        <strain evidence="3">cv. 10/8</strain>
        <tissue evidence="2">Leaf</tissue>
    </source>
</reference>
<protein>
    <submittedName>
        <fullName evidence="2">Uncharacterized protein</fullName>
    </submittedName>
</protein>
<dbReference type="AlphaFoldDB" id="A0A392UFQ7"/>